<keyword evidence="7" id="KW-1185">Reference proteome</keyword>
<dbReference type="InterPro" id="IPR016161">
    <property type="entry name" value="Ald_DH/histidinol_DH"/>
</dbReference>
<evidence type="ECO:0000256" key="3">
    <source>
        <dbReference type="PROSITE-ProRule" id="PRU10007"/>
    </source>
</evidence>
<comment type="caution">
    <text evidence="6">The sequence shown here is derived from an EMBL/GenBank/DDBJ whole genome shotgun (WGS) entry which is preliminary data.</text>
</comment>
<comment type="similarity">
    <text evidence="1 4">Belongs to the aldehyde dehydrogenase family.</text>
</comment>
<dbReference type="PANTHER" id="PTHR11699">
    <property type="entry name" value="ALDEHYDE DEHYDROGENASE-RELATED"/>
    <property type="match status" value="1"/>
</dbReference>
<dbReference type="SUPFAM" id="SSF53720">
    <property type="entry name" value="ALDH-like"/>
    <property type="match status" value="1"/>
</dbReference>
<accession>A0ABR3F8T9</accession>
<dbReference type="Gene3D" id="3.40.605.10">
    <property type="entry name" value="Aldehyde Dehydrogenase, Chain A, domain 1"/>
    <property type="match status" value="1"/>
</dbReference>
<dbReference type="InterPro" id="IPR015590">
    <property type="entry name" value="Aldehyde_DH_dom"/>
</dbReference>
<protein>
    <recommendedName>
        <fullName evidence="5">Aldehyde dehydrogenase domain-containing protein</fullName>
    </recommendedName>
</protein>
<evidence type="ECO:0000256" key="1">
    <source>
        <dbReference type="ARBA" id="ARBA00009986"/>
    </source>
</evidence>
<feature type="domain" description="Aldehyde dehydrogenase" evidence="5">
    <location>
        <begin position="30"/>
        <end position="485"/>
    </location>
</feature>
<evidence type="ECO:0000259" key="5">
    <source>
        <dbReference type="Pfam" id="PF00171"/>
    </source>
</evidence>
<gene>
    <name evidence="6" type="ORF">V5O48_010334</name>
</gene>
<dbReference type="Gene3D" id="3.40.309.10">
    <property type="entry name" value="Aldehyde Dehydrogenase, Chain A, domain 2"/>
    <property type="match status" value="1"/>
</dbReference>
<dbReference type="PROSITE" id="PS00070">
    <property type="entry name" value="ALDEHYDE_DEHYDR_CYS"/>
    <property type="match status" value="1"/>
</dbReference>
<dbReference type="InterPro" id="IPR016162">
    <property type="entry name" value="Ald_DH_N"/>
</dbReference>
<dbReference type="PROSITE" id="PS00687">
    <property type="entry name" value="ALDEHYDE_DEHYDR_GLU"/>
    <property type="match status" value="1"/>
</dbReference>
<dbReference type="Pfam" id="PF00171">
    <property type="entry name" value="Aldedh"/>
    <property type="match status" value="1"/>
</dbReference>
<dbReference type="CDD" id="cd07091">
    <property type="entry name" value="ALDH_F1-2_Ald2-like"/>
    <property type="match status" value="1"/>
</dbReference>
<sequence>MPATWKTTLDTPSFKGDLSINTGLFIDGKWVDPIEGEKIETFSATGKIITSVALGTDKDVDVAVEAAKKAYKTSWGLKTPGTERGKLLNKLANLMEEHLEEIAALESLNSGKPFAVSKNVDIKSSIGTVRYYAGWADKIHGKTIETNENKFAYTRHEPYGVVGQIIPWNFPLLMFTWKIAPALATGNTIVIKPSEITPLTALKMASLINEAGFPSGVVNIVAGYGHTVGAAISSHPEIRKVAFTGSTLVGRKIQEASAKSNLKVVTLELGGKSPNVIFDDADFEQAIKWATMGIFGNMGQVCTAGSRIFVQEGIYDKFLAAFTQATKGLHEATGDPFAPTTQHGPQVSQTQFDRIMGFLDSARQDGATVHIGGERHGNEGYFIQPTVVTNCTPDMKIVREEVFGPVAAIIKFKTEEEVIELANDTDYGLAAAVFTENNSRAIRVAHALEAGTTFVNCYNTLDFQIPFGGYKQSGTGRELGEYAIET</sequence>
<evidence type="ECO:0000256" key="4">
    <source>
        <dbReference type="RuleBase" id="RU003345"/>
    </source>
</evidence>
<dbReference type="InterPro" id="IPR029510">
    <property type="entry name" value="Ald_DH_CS_GLU"/>
</dbReference>
<evidence type="ECO:0000313" key="6">
    <source>
        <dbReference type="EMBL" id="KAL0571627.1"/>
    </source>
</evidence>
<dbReference type="InterPro" id="IPR016163">
    <property type="entry name" value="Ald_DH_C"/>
</dbReference>
<reference evidence="6 7" key="1">
    <citation type="submission" date="2024-02" db="EMBL/GenBank/DDBJ databases">
        <title>A draft genome for the cacao thread blight pathogen Marasmius crinis-equi.</title>
        <authorList>
            <person name="Cohen S.P."/>
            <person name="Baruah I.K."/>
            <person name="Amoako-Attah I."/>
            <person name="Bukari Y."/>
            <person name="Meinhardt L.W."/>
            <person name="Bailey B.A."/>
        </authorList>
    </citation>
    <scope>NUCLEOTIDE SEQUENCE [LARGE SCALE GENOMIC DNA]</scope>
    <source>
        <strain evidence="6 7">GH-76</strain>
    </source>
</reference>
<organism evidence="6 7">
    <name type="scientific">Marasmius crinis-equi</name>
    <dbReference type="NCBI Taxonomy" id="585013"/>
    <lineage>
        <taxon>Eukaryota</taxon>
        <taxon>Fungi</taxon>
        <taxon>Dikarya</taxon>
        <taxon>Basidiomycota</taxon>
        <taxon>Agaricomycotina</taxon>
        <taxon>Agaricomycetes</taxon>
        <taxon>Agaricomycetidae</taxon>
        <taxon>Agaricales</taxon>
        <taxon>Marasmiineae</taxon>
        <taxon>Marasmiaceae</taxon>
        <taxon>Marasmius</taxon>
    </lineage>
</organism>
<dbReference type="InterPro" id="IPR016160">
    <property type="entry name" value="Ald_DH_CS_CYS"/>
</dbReference>
<evidence type="ECO:0000313" key="7">
    <source>
        <dbReference type="Proteomes" id="UP001465976"/>
    </source>
</evidence>
<dbReference type="Proteomes" id="UP001465976">
    <property type="component" value="Unassembled WGS sequence"/>
</dbReference>
<evidence type="ECO:0000256" key="2">
    <source>
        <dbReference type="ARBA" id="ARBA00023002"/>
    </source>
</evidence>
<proteinExistence type="inferred from homology"/>
<dbReference type="EMBL" id="JBAHYK010000739">
    <property type="protein sequence ID" value="KAL0571627.1"/>
    <property type="molecule type" value="Genomic_DNA"/>
</dbReference>
<feature type="active site" evidence="3">
    <location>
        <position position="268"/>
    </location>
</feature>
<keyword evidence="2 4" id="KW-0560">Oxidoreductase</keyword>
<name>A0ABR3F8T9_9AGAR</name>